<evidence type="ECO:0000313" key="1">
    <source>
        <dbReference type="EMBL" id="KAB0565844.1"/>
    </source>
</evidence>
<gene>
    <name evidence="1" type="ORF">F7Q93_22540</name>
</gene>
<organism evidence="1">
    <name type="scientific">Brucella pituitosa</name>
    <dbReference type="NCBI Taxonomy" id="571256"/>
    <lineage>
        <taxon>Bacteria</taxon>
        <taxon>Pseudomonadati</taxon>
        <taxon>Pseudomonadota</taxon>
        <taxon>Alphaproteobacteria</taxon>
        <taxon>Hyphomicrobiales</taxon>
        <taxon>Brucellaceae</taxon>
        <taxon>Brucella/Ochrobactrum group</taxon>
        <taxon>Brucella</taxon>
    </lineage>
</organism>
<dbReference type="Pfam" id="PF06412">
    <property type="entry name" value="TraD"/>
    <property type="match status" value="1"/>
</dbReference>
<dbReference type="InterPro" id="IPR009444">
    <property type="entry name" value="Conjugal_tfr_TraD_a-type"/>
</dbReference>
<proteinExistence type="predicted"/>
<name>A0A643EW35_9HYPH</name>
<comment type="caution">
    <text evidence="1">The sequence shown here is derived from an EMBL/GenBank/DDBJ whole genome shotgun (WGS) entry which is preliminary data.</text>
</comment>
<protein>
    <submittedName>
        <fullName evidence="1">Conjugal transfer protein TraD</fullName>
    </submittedName>
</protein>
<dbReference type="EMBL" id="VZPE01000015">
    <property type="protein sequence ID" value="KAB0565844.1"/>
    <property type="molecule type" value="Genomic_DNA"/>
</dbReference>
<dbReference type="AlphaFoldDB" id="A0A643EW35"/>
<accession>A0A643EW35</accession>
<sequence length="65" mass="7069">MLKKSDRAKDAHEKIQLGGLAVKAGLRNADKAFLLGVLITAARQQDDSAYVHEMTAIGKEAFKND</sequence>
<dbReference type="RefSeq" id="WP_109989678.1">
    <property type="nucleotide sequence ID" value="NZ_JBHEEN010000017.1"/>
</dbReference>
<reference evidence="1" key="1">
    <citation type="submission" date="2019-09" db="EMBL/GenBank/DDBJ databases">
        <title>Draft genome sequences of 48 bacterial type strains from the CCUG.</title>
        <authorList>
            <person name="Tunovic T."/>
            <person name="Pineiro-Iglesias B."/>
            <person name="Unosson C."/>
            <person name="Inganas E."/>
            <person name="Ohlen M."/>
            <person name="Cardew S."/>
            <person name="Jensie-Markopoulos S."/>
            <person name="Salva-Serra F."/>
            <person name="Jaen-Luchoro D."/>
            <person name="Karlsson R."/>
            <person name="Svensson-Stadler L."/>
            <person name="Chun J."/>
            <person name="Moore E."/>
        </authorList>
    </citation>
    <scope>NUCLEOTIDE SEQUENCE</scope>
    <source>
        <strain evidence="1">CCUG 50899</strain>
    </source>
</reference>